<evidence type="ECO:0000313" key="2">
    <source>
        <dbReference type="EMBL" id="PGG78035.1"/>
    </source>
</evidence>
<accession>A0A2B7V144</accession>
<reference evidence="2 3" key="1">
    <citation type="submission" date="2017-09" db="EMBL/GenBank/DDBJ databases">
        <title>Large-scale bioinformatics analysis of Bacillus genomes uncovers conserved roles of natural products in bacterial physiology.</title>
        <authorList>
            <consortium name="Agbiome Team Llc"/>
            <person name="Bleich R.M."/>
            <person name="Grubbs K.J."/>
            <person name="Santa Maria K.C."/>
            <person name="Allen S.E."/>
            <person name="Farag S."/>
            <person name="Shank E.A."/>
            <person name="Bowers A."/>
        </authorList>
    </citation>
    <scope>NUCLEOTIDE SEQUENCE [LARGE SCALE GENOMIC DNA]</scope>
    <source>
        <strain evidence="2 3">AFS094862</strain>
    </source>
</reference>
<name>A0A2B7V144_9BACI</name>
<dbReference type="AlphaFoldDB" id="A0A2B7V144"/>
<dbReference type="Proteomes" id="UP000225320">
    <property type="component" value="Unassembled WGS sequence"/>
</dbReference>
<organism evidence="2 3">
    <name type="scientific">Bacillus toyonensis</name>
    <dbReference type="NCBI Taxonomy" id="155322"/>
    <lineage>
        <taxon>Bacteria</taxon>
        <taxon>Bacillati</taxon>
        <taxon>Bacillota</taxon>
        <taxon>Bacilli</taxon>
        <taxon>Bacillales</taxon>
        <taxon>Bacillaceae</taxon>
        <taxon>Bacillus</taxon>
        <taxon>Bacillus cereus group</taxon>
    </lineage>
</organism>
<dbReference type="EMBL" id="NVOI01000240">
    <property type="protein sequence ID" value="PGG78035.1"/>
    <property type="molecule type" value="Genomic_DNA"/>
</dbReference>
<keyword evidence="1" id="KW-0472">Membrane</keyword>
<evidence type="ECO:0000256" key="1">
    <source>
        <dbReference type="SAM" id="Phobius"/>
    </source>
</evidence>
<comment type="caution">
    <text evidence="2">The sequence shown here is derived from an EMBL/GenBank/DDBJ whole genome shotgun (WGS) entry which is preliminary data.</text>
</comment>
<feature type="transmembrane region" description="Helical" evidence="1">
    <location>
        <begin position="21"/>
        <end position="41"/>
    </location>
</feature>
<keyword evidence="1" id="KW-0812">Transmembrane</keyword>
<protein>
    <submittedName>
        <fullName evidence="2">Uncharacterized protein</fullName>
    </submittedName>
</protein>
<proteinExistence type="predicted"/>
<keyword evidence="1" id="KW-1133">Transmembrane helix</keyword>
<gene>
    <name evidence="2" type="ORF">CON73_32455</name>
</gene>
<sequence length="94" mass="11226">MKKRKQKEFKYIQSYKKWQFGFTRLPILFLVGFGNTCLLILRSKRKVAPKYTIKIDFGATFTFGDSILNKTFNKFYNNLILIIKNPTFSYFNSF</sequence>
<evidence type="ECO:0000313" key="3">
    <source>
        <dbReference type="Proteomes" id="UP000225320"/>
    </source>
</evidence>